<feature type="non-terminal residue" evidence="2">
    <location>
        <position position="1"/>
    </location>
</feature>
<evidence type="ECO:0000256" key="1">
    <source>
        <dbReference type="SAM" id="MobiDB-lite"/>
    </source>
</evidence>
<evidence type="ECO:0000313" key="2">
    <source>
        <dbReference type="EMBL" id="RDX86378.1"/>
    </source>
</evidence>
<name>A0A371G737_MUCPR</name>
<comment type="caution">
    <text evidence="2">The sequence shown here is derived from an EMBL/GenBank/DDBJ whole genome shotgun (WGS) entry which is preliminary data.</text>
</comment>
<evidence type="ECO:0000313" key="3">
    <source>
        <dbReference type="Proteomes" id="UP000257109"/>
    </source>
</evidence>
<feature type="region of interest" description="Disordered" evidence="1">
    <location>
        <begin position="1"/>
        <end position="53"/>
    </location>
</feature>
<dbReference type="EMBL" id="QJKJ01006536">
    <property type="protein sequence ID" value="RDX86378.1"/>
    <property type="molecule type" value="Genomic_DNA"/>
</dbReference>
<reference evidence="2" key="1">
    <citation type="submission" date="2018-05" db="EMBL/GenBank/DDBJ databases">
        <title>Draft genome of Mucuna pruriens seed.</title>
        <authorList>
            <person name="Nnadi N.E."/>
            <person name="Vos R."/>
            <person name="Hasami M.H."/>
            <person name="Devisetty U.K."/>
            <person name="Aguiy J.C."/>
        </authorList>
    </citation>
    <scope>NUCLEOTIDE SEQUENCE [LARGE SCALE GENOMIC DNA]</scope>
    <source>
        <strain evidence="2">JCA_2017</strain>
    </source>
</reference>
<evidence type="ECO:0008006" key="4">
    <source>
        <dbReference type="Google" id="ProtNLM"/>
    </source>
</evidence>
<feature type="compositionally biased region" description="Polar residues" evidence="1">
    <location>
        <begin position="29"/>
        <end position="42"/>
    </location>
</feature>
<dbReference type="Proteomes" id="UP000257109">
    <property type="component" value="Unassembled WGS sequence"/>
</dbReference>
<accession>A0A371G737</accession>
<feature type="non-terminal residue" evidence="2">
    <location>
        <position position="212"/>
    </location>
</feature>
<feature type="compositionally biased region" description="Basic and acidic residues" evidence="1">
    <location>
        <begin position="1"/>
        <end position="21"/>
    </location>
</feature>
<dbReference type="AlphaFoldDB" id="A0A371G737"/>
<gene>
    <name evidence="2" type="ORF">CR513_32296</name>
</gene>
<proteinExistence type="predicted"/>
<protein>
    <recommendedName>
        <fullName evidence="4">Reverse transcriptase domain-containing protein</fullName>
    </recommendedName>
</protein>
<sequence length="212" mass="24007">LDLFCKPENESISTQKEHLGPEEALPARTNISGTNHSSMQGTTRDHRKSKLGNISNSAPLYALDPEIDKTFHRLRKIGNTIIGDNSSSDSILNSKNSNFATNESHFSEYLEKGSMEKNDRTLKELTTPDVVYQPWCIWYPQLEPAQTYELKSSLIHLLPKFHGLAGEDPHKHLKEFHVVCSTMRLQGIPEDYIKMKAFPFSLDGATKDCLYL</sequence>
<keyword evidence="3" id="KW-1185">Reference proteome</keyword>
<dbReference type="OrthoDB" id="1689420at2759"/>
<organism evidence="2 3">
    <name type="scientific">Mucuna pruriens</name>
    <name type="common">Velvet bean</name>
    <name type="synonym">Dolichos pruriens</name>
    <dbReference type="NCBI Taxonomy" id="157652"/>
    <lineage>
        <taxon>Eukaryota</taxon>
        <taxon>Viridiplantae</taxon>
        <taxon>Streptophyta</taxon>
        <taxon>Embryophyta</taxon>
        <taxon>Tracheophyta</taxon>
        <taxon>Spermatophyta</taxon>
        <taxon>Magnoliopsida</taxon>
        <taxon>eudicotyledons</taxon>
        <taxon>Gunneridae</taxon>
        <taxon>Pentapetalae</taxon>
        <taxon>rosids</taxon>
        <taxon>fabids</taxon>
        <taxon>Fabales</taxon>
        <taxon>Fabaceae</taxon>
        <taxon>Papilionoideae</taxon>
        <taxon>50 kb inversion clade</taxon>
        <taxon>NPAAA clade</taxon>
        <taxon>indigoferoid/millettioid clade</taxon>
        <taxon>Phaseoleae</taxon>
        <taxon>Mucuna</taxon>
    </lineage>
</organism>